<name>A0A6G9YLA3_9NOCA</name>
<organism evidence="1 2">
    <name type="scientific">Nocardia arthritidis</name>
    <dbReference type="NCBI Taxonomy" id="228602"/>
    <lineage>
        <taxon>Bacteria</taxon>
        <taxon>Bacillati</taxon>
        <taxon>Actinomycetota</taxon>
        <taxon>Actinomycetes</taxon>
        <taxon>Mycobacteriales</taxon>
        <taxon>Nocardiaceae</taxon>
        <taxon>Nocardia</taxon>
    </lineage>
</organism>
<gene>
    <name evidence="1" type="ORF">F5544_30705</name>
</gene>
<dbReference type="EMBL" id="CP046172">
    <property type="protein sequence ID" value="QIS13984.1"/>
    <property type="molecule type" value="Genomic_DNA"/>
</dbReference>
<evidence type="ECO:0000313" key="2">
    <source>
        <dbReference type="Proteomes" id="UP000503540"/>
    </source>
</evidence>
<dbReference type="KEGG" id="nah:F5544_30705"/>
<proteinExistence type="predicted"/>
<accession>A0A6G9YLA3</accession>
<protein>
    <submittedName>
        <fullName evidence="1">GAF domain-containing protein</fullName>
    </submittedName>
</protein>
<reference evidence="1 2" key="1">
    <citation type="journal article" date="2019" name="ACS Chem. Biol.">
        <title>Identification and Mobilization of a Cryptic Antibiotic Biosynthesis Gene Locus from a Human-Pathogenic Nocardia Isolate.</title>
        <authorList>
            <person name="Herisse M."/>
            <person name="Ishida K."/>
            <person name="Porter J.L."/>
            <person name="Howden B."/>
            <person name="Hertweck C."/>
            <person name="Stinear T.P."/>
            <person name="Pidot S.J."/>
        </authorList>
    </citation>
    <scope>NUCLEOTIDE SEQUENCE [LARGE SCALE GENOMIC DNA]</scope>
    <source>
        <strain evidence="1 2">AUSMDU00012717</strain>
    </source>
</reference>
<dbReference type="Proteomes" id="UP000503540">
    <property type="component" value="Chromosome"/>
</dbReference>
<dbReference type="AlphaFoldDB" id="A0A6G9YLA3"/>
<sequence>MHSFSELRTLIEQVAPAPLMTILAWIPQQKSLLRVYTTHPNEFPVGAQKPVEVSEGWLAQCIIRGALFLGADRGAMRKLFSDYELIESLGFSAVINLPIRRDSTTVGLIDLLTPEGAYTPDTLATIVRELWVEQNTVADLINSTVHMLVPAHNQYEGDRTV</sequence>
<keyword evidence="2" id="KW-1185">Reference proteome</keyword>
<evidence type="ECO:0000313" key="1">
    <source>
        <dbReference type="EMBL" id="QIS13984.1"/>
    </source>
</evidence>
<dbReference type="RefSeq" id="WP_174867448.1">
    <property type="nucleotide sequence ID" value="NZ_CP046172.1"/>
</dbReference>
<dbReference type="SUPFAM" id="SSF55781">
    <property type="entry name" value="GAF domain-like"/>
    <property type="match status" value="1"/>
</dbReference>